<feature type="chain" id="PRO_5004105589" evidence="1">
    <location>
        <begin position="23"/>
        <end position="163"/>
    </location>
</feature>
<evidence type="ECO:0000259" key="2">
    <source>
        <dbReference type="PROSITE" id="PS51019"/>
    </source>
</evidence>
<feature type="domain" description="Reelin" evidence="2">
    <location>
        <begin position="13"/>
        <end position="163"/>
    </location>
</feature>
<dbReference type="InterPro" id="IPR002861">
    <property type="entry name" value="Reeler_dom"/>
</dbReference>
<dbReference type="Pfam" id="PF02014">
    <property type="entry name" value="Reeler"/>
    <property type="match status" value="1"/>
</dbReference>
<reference evidence="3" key="1">
    <citation type="submission" date="2012-12" db="EMBL/GenBank/DDBJ databases">
        <authorList>
            <person name="Bao Y.-Y."/>
            <person name="Zhang C.-X."/>
        </authorList>
    </citation>
    <scope>NUCLEOTIDE SEQUENCE</scope>
</reference>
<accession>N0A0R9</accession>
<evidence type="ECO:0000256" key="1">
    <source>
        <dbReference type="SAM" id="SignalP"/>
    </source>
</evidence>
<dbReference type="PROSITE" id="PS51019">
    <property type="entry name" value="REELIN"/>
    <property type="match status" value="1"/>
</dbReference>
<dbReference type="PANTHER" id="PTHR45828:SF33">
    <property type="entry name" value="DOMON DOMAIN-CONTAINING PROTEIN"/>
    <property type="match status" value="1"/>
</dbReference>
<dbReference type="AlphaFoldDB" id="N0A0R9"/>
<dbReference type="InterPro" id="IPR051237">
    <property type="entry name" value="Ferric-chelate_Red/DefProt"/>
</dbReference>
<dbReference type="Gene3D" id="2.60.40.4060">
    <property type="entry name" value="Reeler domain"/>
    <property type="match status" value="1"/>
</dbReference>
<sequence>MAVKLVLLGSVVCLCLVQRVSSFATGAPSGACEDLVPQHGVDGQKSASPYVIQPSLTKVKPGGKTEIVIFSPKKQSFKGFILQARVGDIPYGTFEPSNQYSLLDCTHGKRNTATHKNADEKYNVTLIWNAPAKLRESVKFTGTIAKNGGEFWIAQQSIPVLVQ</sequence>
<dbReference type="GO" id="GO:0016020">
    <property type="term" value="C:membrane"/>
    <property type="evidence" value="ECO:0007669"/>
    <property type="project" value="TreeGrafter"/>
</dbReference>
<organism evidence="3">
    <name type="scientific">Nilaparvata lugens</name>
    <name type="common">Brown planthopper</name>
    <dbReference type="NCBI Taxonomy" id="108931"/>
    <lineage>
        <taxon>Eukaryota</taxon>
        <taxon>Metazoa</taxon>
        <taxon>Ecdysozoa</taxon>
        <taxon>Arthropoda</taxon>
        <taxon>Hexapoda</taxon>
        <taxon>Insecta</taxon>
        <taxon>Pterygota</taxon>
        <taxon>Neoptera</taxon>
        <taxon>Paraneoptera</taxon>
        <taxon>Hemiptera</taxon>
        <taxon>Auchenorrhyncha</taxon>
        <taxon>Fulgoroidea</taxon>
        <taxon>Delphacidae</taxon>
        <taxon>Delphacinae</taxon>
        <taxon>Nilaparvata</taxon>
    </lineage>
</organism>
<dbReference type="InterPro" id="IPR042307">
    <property type="entry name" value="Reeler_sf"/>
</dbReference>
<dbReference type="OrthoDB" id="6418377at2759"/>
<proteinExistence type="evidence at transcript level"/>
<name>N0A0R9_NILLU</name>
<dbReference type="PANTHER" id="PTHR45828">
    <property type="entry name" value="CYTOCHROME B561/FERRIC REDUCTASE TRANSMEMBRANE"/>
    <property type="match status" value="1"/>
</dbReference>
<protein>
    <submittedName>
        <fullName evidence="3">Reeler</fullName>
    </submittedName>
</protein>
<feature type="signal peptide" evidence="1">
    <location>
        <begin position="1"/>
        <end position="22"/>
    </location>
</feature>
<reference evidence="3" key="2">
    <citation type="journal article" date="2013" name="BMC Genomics">
        <title>The genome- and transcriptome-wide analysis of innate immunity in the brown planthopper, Nilaparvata lugens.</title>
        <authorList>
            <person name="Bao Y.Y."/>
            <person name="Qu L.Y."/>
            <person name="Zhao D."/>
            <person name="Chen L.B."/>
            <person name="Jin H.Y."/>
            <person name="Xu L.M."/>
            <person name="Cheng J.A."/>
            <person name="Zhang C.X."/>
        </authorList>
    </citation>
    <scope>NUCLEOTIDE SEQUENCE</scope>
</reference>
<dbReference type="CDD" id="cd08544">
    <property type="entry name" value="Reeler"/>
    <property type="match status" value="1"/>
</dbReference>
<keyword evidence="1" id="KW-0732">Signal</keyword>
<dbReference type="EMBL" id="KC355218">
    <property type="protein sequence ID" value="AGK40918.1"/>
    <property type="molecule type" value="mRNA"/>
</dbReference>
<evidence type="ECO:0000313" key="3">
    <source>
        <dbReference type="EMBL" id="AGK40918.1"/>
    </source>
</evidence>